<dbReference type="GeneID" id="26307529"/>
<dbReference type="PANTHER" id="PTHR12514">
    <property type="entry name" value="ENHANCER OF YELLOW 2 TRANSCRIPTION FACTOR"/>
    <property type="match status" value="1"/>
</dbReference>
<dbReference type="GO" id="GO:0006368">
    <property type="term" value="P:transcription elongation by RNA polymerase II"/>
    <property type="evidence" value="ECO:0007669"/>
    <property type="project" value="UniProtKB-UniRule"/>
</dbReference>
<comment type="subcellular location">
    <subcellularLocation>
        <location evidence="1">Nucleus</location>
        <location evidence="1">Nucleoplasm</location>
    </subcellularLocation>
    <subcellularLocation>
        <location evidence="1">Cytoplasm</location>
        <location evidence="1">P-body</location>
    </subcellularLocation>
</comment>
<protein>
    <recommendedName>
        <fullName evidence="1">Transcription and mRNA export factor SUS1</fullName>
    </recommendedName>
</protein>
<organism evidence="2 3">
    <name type="scientific">Pseudozyma antarctica</name>
    <name type="common">Yeast</name>
    <name type="synonym">Candida antarctica</name>
    <dbReference type="NCBI Taxonomy" id="84753"/>
    <lineage>
        <taxon>Eukaryota</taxon>
        <taxon>Fungi</taxon>
        <taxon>Dikarya</taxon>
        <taxon>Basidiomycota</taxon>
        <taxon>Ustilaginomycotina</taxon>
        <taxon>Ustilaginomycetes</taxon>
        <taxon>Ustilaginales</taxon>
        <taxon>Ustilaginaceae</taxon>
        <taxon>Moesziomyces</taxon>
    </lineage>
</organism>
<name>A0A081CP86_PSEA2</name>
<evidence type="ECO:0000313" key="3">
    <source>
        <dbReference type="Proteomes" id="UP000053758"/>
    </source>
</evidence>
<dbReference type="Pfam" id="PF10163">
    <property type="entry name" value="EnY2"/>
    <property type="match status" value="1"/>
</dbReference>
<dbReference type="GO" id="GO:0005654">
    <property type="term" value="C:nucleoplasm"/>
    <property type="evidence" value="ECO:0007669"/>
    <property type="project" value="UniProtKB-SubCell"/>
</dbReference>
<reference evidence="3" key="1">
    <citation type="journal article" date="2014" name="Genome Announc.">
        <title>Draft Genome Sequence of the Yeast Pseudozyma antarctica Type Strain JCM10317, a Producer of the Glycolipid Biosurfactants, Mannosylerythritol Lipids.</title>
        <authorList>
            <person name="Saika A."/>
            <person name="Koike H."/>
            <person name="Hori T."/>
            <person name="Fukuoka T."/>
            <person name="Sato S."/>
            <person name="Habe H."/>
            <person name="Kitamoto D."/>
            <person name="Morita T."/>
        </authorList>
    </citation>
    <scope>NUCLEOTIDE SEQUENCE [LARGE SCALE GENOMIC DNA]</scope>
    <source>
        <strain evidence="3">JCM 10317</strain>
    </source>
</reference>
<dbReference type="EMBL" id="DF830175">
    <property type="protein sequence ID" value="GAK68482.1"/>
    <property type="molecule type" value="Genomic_DNA"/>
</dbReference>
<dbReference type="OrthoDB" id="6221744at2759"/>
<keyword evidence="1" id="KW-0813">Transport</keyword>
<gene>
    <name evidence="1" type="primary">SUS1</name>
    <name evidence="2" type="ORF">PAN0_108d6741</name>
</gene>
<dbReference type="InterPro" id="IPR038212">
    <property type="entry name" value="TF_EnY2_sf"/>
</dbReference>
<dbReference type="GO" id="GO:0000932">
    <property type="term" value="C:P-body"/>
    <property type="evidence" value="ECO:0007669"/>
    <property type="project" value="UniProtKB-SubCell"/>
</dbReference>
<dbReference type="AlphaFoldDB" id="A0A081CP86"/>
<comment type="similarity">
    <text evidence="1">Belongs to the ENY2 family.</text>
</comment>
<keyword evidence="1" id="KW-0156">Chromatin regulator</keyword>
<keyword evidence="1" id="KW-0804">Transcription</keyword>
<dbReference type="HAMAP" id="MF_03046">
    <property type="entry name" value="ENY2_Sus1"/>
    <property type="match status" value="1"/>
</dbReference>
<keyword evidence="1" id="KW-0509">mRNA transport</keyword>
<dbReference type="RefSeq" id="XP_014653322.1">
    <property type="nucleotide sequence ID" value="XM_014797836.1"/>
</dbReference>
<keyword evidence="1" id="KW-0805">Transcription regulation</keyword>
<dbReference type="GO" id="GO:0005643">
    <property type="term" value="C:nuclear pore"/>
    <property type="evidence" value="ECO:0007669"/>
    <property type="project" value="UniProtKB-UniRule"/>
</dbReference>
<dbReference type="GO" id="GO:0003713">
    <property type="term" value="F:transcription coactivator activity"/>
    <property type="evidence" value="ECO:0007669"/>
    <property type="project" value="UniProtKB-UniRule"/>
</dbReference>
<dbReference type="GO" id="GO:0000124">
    <property type="term" value="C:SAGA complex"/>
    <property type="evidence" value="ECO:0007669"/>
    <property type="project" value="UniProtKB-UniRule"/>
</dbReference>
<dbReference type="Gene3D" id="1.10.246.140">
    <property type="match status" value="1"/>
</dbReference>
<dbReference type="HOGENOM" id="CLU_134052_2_0_1"/>
<comment type="function">
    <text evidence="1">Involved in mRNA export coupled transcription activation by association with both the TREX-2 and the SAGA complexes. At the promoters, SAGA is required for recruitment of the basal transcription machinery. It influences RNA polymerase II transcriptional activity through different activities such as TBP interaction and promoter selectivity, interaction with transcription activators, and chromatin modification through histone acetylation and deubiquitination. Within the SAGA complex, participates to a subcomplex required for deubiquitination of H2B and for the maintenance of steady-state H3 methylation levels. The TREX-2 complex functions in docking export-competent ribonucleoprotein particles (mRNPs) to the nuclear entrance of the nuclear pore complex (nuclear basket). TREX-2 participates in mRNA export and accurate chromatin positioning in the nucleus by tethering genes to the nuclear periphery. May also be involved in cytoplasmic mRNA decay by interaction with components of P-bodies.</text>
</comment>
<dbReference type="Proteomes" id="UP000053758">
    <property type="component" value="Unassembled WGS sequence"/>
</dbReference>
<dbReference type="GO" id="GO:0070390">
    <property type="term" value="C:transcription export complex 2"/>
    <property type="evidence" value="ECO:0007669"/>
    <property type="project" value="UniProtKB-UniRule"/>
</dbReference>
<dbReference type="GO" id="GO:0071819">
    <property type="term" value="C:DUBm complex"/>
    <property type="evidence" value="ECO:0007669"/>
    <property type="project" value="UniProtKB-UniRule"/>
</dbReference>
<keyword evidence="1" id="KW-0539">Nucleus</keyword>
<accession>A0A081CP86</accession>
<dbReference type="GO" id="GO:0006325">
    <property type="term" value="P:chromatin organization"/>
    <property type="evidence" value="ECO:0007669"/>
    <property type="project" value="UniProtKB-KW"/>
</dbReference>
<keyword evidence="1" id="KW-0963">Cytoplasm</keyword>
<dbReference type="InterPro" id="IPR018783">
    <property type="entry name" value="TF_ENY2"/>
</dbReference>
<evidence type="ECO:0000313" key="2">
    <source>
        <dbReference type="EMBL" id="GAK68482.1"/>
    </source>
</evidence>
<evidence type="ECO:0000256" key="1">
    <source>
        <dbReference type="HAMAP-Rule" id="MF_03046"/>
    </source>
</evidence>
<proteinExistence type="inferred from homology"/>
<keyword evidence="3" id="KW-1185">Reference proteome</keyword>
<dbReference type="GO" id="GO:0006406">
    <property type="term" value="P:mRNA export from nucleus"/>
    <property type="evidence" value="ECO:0007669"/>
    <property type="project" value="UniProtKB-UniRule"/>
</dbReference>
<keyword evidence="1" id="KW-0010">Activator</keyword>
<comment type="subunit">
    <text evidence="1">Component of the nuclear pore complex (NPC)-associated TREX-2 complex (transcription and export complex 2), composed of at least SUS1, SAC3, THP1, SEM1, and CDC31. TREX-2 contains 2 SUS1 chains. The TREX-2 complex interacts with the nucleoporin NUP1. Component of the 1.8 MDa SAGA transcription coactivator-HAT complex. SAGA is built of 5 distinct domains with specialized functions. Within the SAGA complex, SUS1, SGF11, SGF73 and UBP8 form an additional subcomplex of SAGA called the DUB module (deubiquitination module). Interacts directly with THP1, SAC3, SGF11, and with the RNA polymerase II.</text>
</comment>
<dbReference type="GO" id="GO:0015031">
    <property type="term" value="P:protein transport"/>
    <property type="evidence" value="ECO:0007669"/>
    <property type="project" value="UniProtKB-KW"/>
</dbReference>
<sequence length="109" mass="12055">MEEGELGPTNGVDAGAGGDELYNALHQRLVASGEWQRLLILLKRMLDECGWEAQFQSTATSKAKQQPVLDVPSLIDALTPHAKDTLPPHVKAHLLEKLRDFLDRNLEDA</sequence>
<keyword evidence="1" id="KW-0811">Translocation</keyword>
<keyword evidence="1" id="KW-0653">Protein transport</keyword>